<sequence>ERMFRQWKTGCYEVPPQRALCQFSNANWGFATNEVMTAIEKLTEKKWKKIFSGAEDYIGAHKPLATVEVTCSQMGFVSGRATCFEEDSE</sequence>
<dbReference type="Proteomes" id="UP000054018">
    <property type="component" value="Unassembled WGS sequence"/>
</dbReference>
<reference evidence="2" key="2">
    <citation type="submission" date="2015-01" db="EMBL/GenBank/DDBJ databases">
        <title>Evolutionary Origins and Diversification of the Mycorrhizal Mutualists.</title>
        <authorList>
            <consortium name="DOE Joint Genome Institute"/>
            <consortium name="Mycorrhizal Genomics Consortium"/>
            <person name="Kohler A."/>
            <person name="Kuo A."/>
            <person name="Nagy L.G."/>
            <person name="Floudas D."/>
            <person name="Copeland A."/>
            <person name="Barry K.W."/>
            <person name="Cichocki N."/>
            <person name="Veneault-Fourrey C."/>
            <person name="LaButti K."/>
            <person name="Lindquist E.A."/>
            <person name="Lipzen A."/>
            <person name="Lundell T."/>
            <person name="Morin E."/>
            <person name="Murat C."/>
            <person name="Riley R."/>
            <person name="Ohm R."/>
            <person name="Sun H."/>
            <person name="Tunlid A."/>
            <person name="Henrissat B."/>
            <person name="Grigoriev I.V."/>
            <person name="Hibbett D.S."/>
            <person name="Martin F."/>
        </authorList>
    </citation>
    <scope>NUCLEOTIDE SEQUENCE [LARGE SCALE GENOMIC DNA]</scope>
    <source>
        <strain evidence="2">441</strain>
    </source>
</reference>
<evidence type="ECO:0000313" key="1">
    <source>
        <dbReference type="EMBL" id="KIK28151.1"/>
    </source>
</evidence>
<keyword evidence="2" id="KW-1185">Reference proteome</keyword>
<gene>
    <name evidence="1" type="ORF">PISMIDRAFT_91495</name>
</gene>
<organism evidence="1 2">
    <name type="scientific">Pisolithus microcarpus 441</name>
    <dbReference type="NCBI Taxonomy" id="765257"/>
    <lineage>
        <taxon>Eukaryota</taxon>
        <taxon>Fungi</taxon>
        <taxon>Dikarya</taxon>
        <taxon>Basidiomycota</taxon>
        <taxon>Agaricomycotina</taxon>
        <taxon>Agaricomycetes</taxon>
        <taxon>Agaricomycetidae</taxon>
        <taxon>Boletales</taxon>
        <taxon>Sclerodermatineae</taxon>
        <taxon>Pisolithaceae</taxon>
        <taxon>Pisolithus</taxon>
    </lineage>
</organism>
<dbReference type="EMBL" id="KN833693">
    <property type="protein sequence ID" value="KIK28151.1"/>
    <property type="molecule type" value="Genomic_DNA"/>
</dbReference>
<dbReference type="AlphaFoldDB" id="A0A0C9ZFS3"/>
<accession>A0A0C9ZFS3</accession>
<evidence type="ECO:0000313" key="2">
    <source>
        <dbReference type="Proteomes" id="UP000054018"/>
    </source>
</evidence>
<name>A0A0C9ZFS3_9AGAM</name>
<protein>
    <submittedName>
        <fullName evidence="1">Uncharacterized protein</fullName>
    </submittedName>
</protein>
<reference evidence="1 2" key="1">
    <citation type="submission" date="2014-04" db="EMBL/GenBank/DDBJ databases">
        <authorList>
            <consortium name="DOE Joint Genome Institute"/>
            <person name="Kuo A."/>
            <person name="Kohler A."/>
            <person name="Costa M.D."/>
            <person name="Nagy L.G."/>
            <person name="Floudas D."/>
            <person name="Copeland A."/>
            <person name="Barry K.W."/>
            <person name="Cichocki N."/>
            <person name="Veneault-Fourrey C."/>
            <person name="LaButti K."/>
            <person name="Lindquist E.A."/>
            <person name="Lipzen A."/>
            <person name="Lundell T."/>
            <person name="Morin E."/>
            <person name="Murat C."/>
            <person name="Sun H."/>
            <person name="Tunlid A."/>
            <person name="Henrissat B."/>
            <person name="Grigoriev I.V."/>
            <person name="Hibbett D.S."/>
            <person name="Martin F."/>
            <person name="Nordberg H.P."/>
            <person name="Cantor M.N."/>
            <person name="Hua S.X."/>
        </authorList>
    </citation>
    <scope>NUCLEOTIDE SEQUENCE [LARGE SCALE GENOMIC DNA]</scope>
    <source>
        <strain evidence="1 2">441</strain>
    </source>
</reference>
<feature type="non-terminal residue" evidence="1">
    <location>
        <position position="1"/>
    </location>
</feature>
<proteinExistence type="predicted"/>
<dbReference type="HOGENOM" id="CLU_196408_0_0_1"/>
<dbReference type="OrthoDB" id="2678283at2759"/>